<accession>A0A6B3LTP9</accession>
<dbReference type="EMBL" id="JAAGWD010000001">
    <property type="protein sequence ID" value="NEM96870.1"/>
    <property type="molecule type" value="Genomic_DNA"/>
</dbReference>
<dbReference type="RefSeq" id="WP_163912640.1">
    <property type="nucleotide sequence ID" value="NZ_JAAGWD010000001.1"/>
</dbReference>
<evidence type="ECO:0000256" key="7">
    <source>
        <dbReference type="ARBA" id="ARBA00023136"/>
    </source>
</evidence>
<gene>
    <name evidence="9" type="ORF">GXP69_04115</name>
</gene>
<keyword evidence="4" id="KW-1003">Cell membrane</keyword>
<feature type="transmembrane region" description="Helical" evidence="8">
    <location>
        <begin position="289"/>
        <end position="314"/>
    </location>
</feature>
<evidence type="ECO:0000313" key="10">
    <source>
        <dbReference type="Proteomes" id="UP000474777"/>
    </source>
</evidence>
<dbReference type="PANTHER" id="PTHR43057">
    <property type="entry name" value="ARSENITE EFFLUX TRANSPORTER"/>
    <property type="match status" value="1"/>
</dbReference>
<dbReference type="Gene3D" id="1.20.1530.20">
    <property type="match status" value="1"/>
</dbReference>
<evidence type="ECO:0000256" key="3">
    <source>
        <dbReference type="ARBA" id="ARBA00022448"/>
    </source>
</evidence>
<dbReference type="InterPro" id="IPR002657">
    <property type="entry name" value="BilAc:Na_symport/Acr3"/>
</dbReference>
<keyword evidence="6 8" id="KW-1133">Transmembrane helix</keyword>
<keyword evidence="5 8" id="KW-0812">Transmembrane</keyword>
<keyword evidence="3" id="KW-0813">Transport</keyword>
<dbReference type="GO" id="GO:0015105">
    <property type="term" value="F:arsenite transmembrane transporter activity"/>
    <property type="evidence" value="ECO:0007669"/>
    <property type="project" value="TreeGrafter"/>
</dbReference>
<evidence type="ECO:0000256" key="5">
    <source>
        <dbReference type="ARBA" id="ARBA00022692"/>
    </source>
</evidence>
<organism evidence="9 10">
    <name type="scientific">Pontibacter burrus</name>
    <dbReference type="NCBI Taxonomy" id="2704466"/>
    <lineage>
        <taxon>Bacteria</taxon>
        <taxon>Pseudomonadati</taxon>
        <taxon>Bacteroidota</taxon>
        <taxon>Cytophagia</taxon>
        <taxon>Cytophagales</taxon>
        <taxon>Hymenobacteraceae</taxon>
        <taxon>Pontibacter</taxon>
    </lineage>
</organism>
<comment type="similarity">
    <text evidence="2">Belongs to the arsenical resistance-3 (ACR3) (TC 2.A.59) family.</text>
</comment>
<feature type="transmembrane region" description="Helical" evidence="8">
    <location>
        <begin position="33"/>
        <end position="53"/>
    </location>
</feature>
<dbReference type="InterPro" id="IPR004706">
    <property type="entry name" value="Arsenical-R_Acr3"/>
</dbReference>
<sequence length="321" mass="35574">MSLLNKLHTLIILVAVLLGLFLAQVPFVATYAASFIIPFLMLMLYGLFLAMPLQGLKQGFLHKRFLTINLLFNFVWTPLLAYLLGYLFLSGEQALWIGFVMLMVTPCTDWYIIFTGIARGNTVLAASILPLNLLLQVVLLPVYLLLFFNQTGILPIGALLESIVLVIAVPFILAQTTRDFMINPERQTLFQDRLLPFFESMQIIFLGLAIMAMFASEGKLLLDNLSVVYTMLIPLLLFFIINFVLSLFAGKWVGLNYADSASLSLTTLARNSPISLAIAVAAFPDIPLIALALVVGPLVELPVLGLVSQALLLIRRKQLVK</sequence>
<dbReference type="PANTHER" id="PTHR43057:SF1">
    <property type="entry name" value="ARSENICAL-RESISTANCE PROTEIN 3"/>
    <property type="match status" value="1"/>
</dbReference>
<dbReference type="Pfam" id="PF01758">
    <property type="entry name" value="SBF"/>
    <property type="match status" value="1"/>
</dbReference>
<dbReference type="Proteomes" id="UP000474777">
    <property type="component" value="Unassembled WGS sequence"/>
</dbReference>
<feature type="transmembrane region" description="Helical" evidence="8">
    <location>
        <begin position="227"/>
        <end position="249"/>
    </location>
</feature>
<proteinExistence type="inferred from homology"/>
<feature type="transmembrane region" description="Helical" evidence="8">
    <location>
        <begin position="94"/>
        <end position="112"/>
    </location>
</feature>
<feature type="transmembrane region" description="Helical" evidence="8">
    <location>
        <begin position="124"/>
        <end position="146"/>
    </location>
</feature>
<reference evidence="9 10" key="1">
    <citation type="submission" date="2020-02" db="EMBL/GenBank/DDBJ databases">
        <authorList>
            <person name="Kim M.K."/>
        </authorList>
    </citation>
    <scope>NUCLEOTIDE SEQUENCE [LARGE SCALE GENOMIC DNA]</scope>
    <source>
        <strain evidence="9 10">BT327</strain>
    </source>
</reference>
<comment type="caution">
    <text evidence="9">The sequence shown here is derived from an EMBL/GenBank/DDBJ whole genome shotgun (WGS) entry which is preliminary data.</text>
</comment>
<dbReference type="GO" id="GO:0015104">
    <property type="term" value="F:antimonite transmembrane transporter activity"/>
    <property type="evidence" value="ECO:0007669"/>
    <property type="project" value="TreeGrafter"/>
</dbReference>
<dbReference type="InterPro" id="IPR038770">
    <property type="entry name" value="Na+/solute_symporter_sf"/>
</dbReference>
<evidence type="ECO:0000256" key="2">
    <source>
        <dbReference type="ARBA" id="ARBA00010110"/>
    </source>
</evidence>
<evidence type="ECO:0000256" key="4">
    <source>
        <dbReference type="ARBA" id="ARBA00022475"/>
    </source>
</evidence>
<keyword evidence="10" id="KW-1185">Reference proteome</keyword>
<evidence type="ECO:0000256" key="8">
    <source>
        <dbReference type="SAM" id="Phobius"/>
    </source>
</evidence>
<comment type="subcellular location">
    <subcellularLocation>
        <location evidence="1">Cell membrane</location>
        <topology evidence="1">Multi-pass membrane protein</topology>
    </subcellularLocation>
</comment>
<feature type="transmembrane region" description="Helical" evidence="8">
    <location>
        <begin position="261"/>
        <end position="283"/>
    </location>
</feature>
<evidence type="ECO:0000256" key="1">
    <source>
        <dbReference type="ARBA" id="ARBA00004651"/>
    </source>
</evidence>
<protein>
    <submittedName>
        <fullName evidence="9">Arsenic resistance protein</fullName>
    </submittedName>
</protein>
<evidence type="ECO:0000256" key="6">
    <source>
        <dbReference type="ARBA" id="ARBA00022989"/>
    </source>
</evidence>
<feature type="transmembrane region" description="Helical" evidence="8">
    <location>
        <begin position="152"/>
        <end position="173"/>
    </location>
</feature>
<dbReference type="AlphaFoldDB" id="A0A6B3LTP9"/>
<name>A0A6B3LTP9_9BACT</name>
<dbReference type="GO" id="GO:0005886">
    <property type="term" value="C:plasma membrane"/>
    <property type="evidence" value="ECO:0007669"/>
    <property type="project" value="UniProtKB-SubCell"/>
</dbReference>
<feature type="transmembrane region" description="Helical" evidence="8">
    <location>
        <begin position="194"/>
        <end position="215"/>
    </location>
</feature>
<dbReference type="GO" id="GO:0015297">
    <property type="term" value="F:antiporter activity"/>
    <property type="evidence" value="ECO:0007669"/>
    <property type="project" value="InterPro"/>
</dbReference>
<keyword evidence="7 8" id="KW-0472">Membrane</keyword>
<feature type="transmembrane region" description="Helical" evidence="8">
    <location>
        <begin position="65"/>
        <end position="88"/>
    </location>
</feature>
<evidence type="ECO:0000313" key="9">
    <source>
        <dbReference type="EMBL" id="NEM96870.1"/>
    </source>
</evidence>